<dbReference type="Pfam" id="PF13560">
    <property type="entry name" value="HTH_31"/>
    <property type="match status" value="1"/>
</dbReference>
<dbReference type="SUPFAM" id="SSF47413">
    <property type="entry name" value="lambda repressor-like DNA-binding domains"/>
    <property type="match status" value="1"/>
</dbReference>
<feature type="region of interest" description="Disordered" evidence="1">
    <location>
        <begin position="1"/>
        <end position="38"/>
    </location>
</feature>
<feature type="domain" description="HTH cro/C1-type" evidence="2">
    <location>
        <begin position="43"/>
        <end position="90"/>
    </location>
</feature>
<evidence type="ECO:0000313" key="4">
    <source>
        <dbReference type="Proteomes" id="UP000634229"/>
    </source>
</evidence>
<dbReference type="Pfam" id="PF17765">
    <property type="entry name" value="MLTR_LBD"/>
    <property type="match status" value="1"/>
</dbReference>
<dbReference type="Proteomes" id="UP000634229">
    <property type="component" value="Unassembled WGS sequence"/>
</dbReference>
<dbReference type="Gene3D" id="3.30.450.180">
    <property type="match status" value="1"/>
</dbReference>
<evidence type="ECO:0000313" key="3">
    <source>
        <dbReference type="EMBL" id="MBL1097849.1"/>
    </source>
</evidence>
<dbReference type="Gene3D" id="1.10.260.40">
    <property type="entry name" value="lambda repressor-like DNA-binding domains"/>
    <property type="match status" value="1"/>
</dbReference>
<gene>
    <name evidence="3" type="ORF">JK363_14440</name>
</gene>
<evidence type="ECO:0000256" key="1">
    <source>
        <dbReference type="SAM" id="MobiDB-lite"/>
    </source>
</evidence>
<dbReference type="InterPro" id="IPR001387">
    <property type="entry name" value="Cro/C1-type_HTH"/>
</dbReference>
<dbReference type="PROSITE" id="PS50943">
    <property type="entry name" value="HTH_CROC1"/>
    <property type="match status" value="1"/>
</dbReference>
<dbReference type="RefSeq" id="WP_201875265.1">
    <property type="nucleotide sequence ID" value="NZ_JAERRF010000007.1"/>
</dbReference>
<dbReference type="EMBL" id="JAERRF010000007">
    <property type="protein sequence ID" value="MBL1097849.1"/>
    <property type="molecule type" value="Genomic_DNA"/>
</dbReference>
<sequence length="324" mass="35812">MSTSAGREPNRELRGFLHSRRARVSPGEAGLGPDAAGRRRVPGLRREEVARLAGISVDYYVRLERGRNPNVSASVLEAVARALRLDQAERAHLFDLARPRPGSGRRRPVPPQRVRPGLLRLLDSLTDTPAMIMGHRLDVLAANALAKALYTDFDALPHRDRNLARFLFLDPAARDLIGDWQTAARGTVAALRLYAGRHPHDSRLTELVGELSVHDEDFRQWWADHDVFAYTHGTKRYRHPLVGELALEYESLTLPDDPDQALYLYTAEPGSPSAQALRLMGSWSAADLTAGRTPQPTPDTEDTARSGHPSPAADTPRSGTGRDR</sequence>
<evidence type="ECO:0000259" key="2">
    <source>
        <dbReference type="PROSITE" id="PS50943"/>
    </source>
</evidence>
<reference evidence="3 4" key="1">
    <citation type="submission" date="2021-01" db="EMBL/GenBank/DDBJ databases">
        <title>WGS of actinomycetes isolated from Thailand.</title>
        <authorList>
            <person name="Thawai C."/>
        </authorList>
    </citation>
    <scope>NUCLEOTIDE SEQUENCE [LARGE SCALE GENOMIC DNA]</scope>
    <source>
        <strain evidence="3 4">CA1R205</strain>
    </source>
</reference>
<accession>A0ABS1NCP6</accession>
<dbReference type="SMART" id="SM00530">
    <property type="entry name" value="HTH_XRE"/>
    <property type="match status" value="1"/>
</dbReference>
<comment type="caution">
    <text evidence="3">The sequence shown here is derived from an EMBL/GenBank/DDBJ whole genome shotgun (WGS) entry which is preliminary data.</text>
</comment>
<dbReference type="CDD" id="cd00093">
    <property type="entry name" value="HTH_XRE"/>
    <property type="match status" value="1"/>
</dbReference>
<dbReference type="InterPro" id="IPR010982">
    <property type="entry name" value="Lambda_DNA-bd_dom_sf"/>
</dbReference>
<protein>
    <submittedName>
        <fullName evidence="3">Helix-turn-helix domain-containing protein</fullName>
    </submittedName>
</protein>
<feature type="region of interest" description="Disordered" evidence="1">
    <location>
        <begin position="285"/>
        <end position="324"/>
    </location>
</feature>
<name>A0ABS1NCP6_9ACTN</name>
<proteinExistence type="predicted"/>
<dbReference type="PANTHER" id="PTHR35010">
    <property type="entry name" value="BLL4672 PROTEIN-RELATED"/>
    <property type="match status" value="1"/>
</dbReference>
<dbReference type="PANTHER" id="PTHR35010:SF2">
    <property type="entry name" value="BLL4672 PROTEIN"/>
    <property type="match status" value="1"/>
</dbReference>
<dbReference type="InterPro" id="IPR041413">
    <property type="entry name" value="MLTR_LBD"/>
</dbReference>
<keyword evidence="4" id="KW-1185">Reference proteome</keyword>
<organism evidence="3 4">
    <name type="scientific">Streptomyces coffeae</name>
    <dbReference type="NCBI Taxonomy" id="621382"/>
    <lineage>
        <taxon>Bacteria</taxon>
        <taxon>Bacillati</taxon>
        <taxon>Actinomycetota</taxon>
        <taxon>Actinomycetes</taxon>
        <taxon>Kitasatosporales</taxon>
        <taxon>Streptomycetaceae</taxon>
        <taxon>Streptomyces</taxon>
    </lineage>
</organism>